<evidence type="ECO:0000313" key="2">
    <source>
        <dbReference type="Proteomes" id="UP000183843"/>
    </source>
</evidence>
<dbReference type="AlphaFoldDB" id="A0A1I0X805"/>
<reference evidence="1 2" key="1">
    <citation type="submission" date="2016-10" db="EMBL/GenBank/DDBJ databases">
        <authorList>
            <person name="de Groot N.N."/>
        </authorList>
    </citation>
    <scope>NUCLEOTIDE SEQUENCE [LARGE SCALE GENOMIC DNA]</scope>
    <source>
        <strain evidence="1 2">L14</strain>
    </source>
</reference>
<accession>A0A1I0X805</accession>
<proteinExistence type="predicted"/>
<dbReference type="EMBL" id="FOJX01000004">
    <property type="protein sequence ID" value="SFA96133.1"/>
    <property type="molecule type" value="Genomic_DNA"/>
</dbReference>
<dbReference type="RefSeq" id="WP_074814908.1">
    <property type="nucleotide sequence ID" value="NZ_FOJX01000004.1"/>
</dbReference>
<gene>
    <name evidence="1" type="ORF">SAMN05216587_104226</name>
</gene>
<sequence length="112" mass="13173">MNRAGFGKVKHRMEHFPLIGHLMEHGDLFRFYPERAGRTRIQATFLIHQEEQELYLHLFLAKESPKSNIYAPMSYIVLTERDDNPKLYIAGQEHKKVIELEILPMNPQTAIK</sequence>
<dbReference type="Proteomes" id="UP000183843">
    <property type="component" value="Unassembled WGS sequence"/>
</dbReference>
<name>A0A1I0X805_SELRU</name>
<protein>
    <submittedName>
        <fullName evidence="1">Uncharacterized protein</fullName>
    </submittedName>
</protein>
<organism evidence="1 2">
    <name type="scientific">Selenomonas ruminantium</name>
    <dbReference type="NCBI Taxonomy" id="971"/>
    <lineage>
        <taxon>Bacteria</taxon>
        <taxon>Bacillati</taxon>
        <taxon>Bacillota</taxon>
        <taxon>Negativicutes</taxon>
        <taxon>Selenomonadales</taxon>
        <taxon>Selenomonadaceae</taxon>
        <taxon>Selenomonas</taxon>
    </lineage>
</organism>
<evidence type="ECO:0000313" key="1">
    <source>
        <dbReference type="EMBL" id="SFA96133.1"/>
    </source>
</evidence>